<organism evidence="1 2">
    <name type="scientific">Ensete ventricosum</name>
    <name type="common">Abyssinian banana</name>
    <name type="synonym">Musa ensete</name>
    <dbReference type="NCBI Taxonomy" id="4639"/>
    <lineage>
        <taxon>Eukaryota</taxon>
        <taxon>Viridiplantae</taxon>
        <taxon>Streptophyta</taxon>
        <taxon>Embryophyta</taxon>
        <taxon>Tracheophyta</taxon>
        <taxon>Spermatophyta</taxon>
        <taxon>Magnoliopsida</taxon>
        <taxon>Liliopsida</taxon>
        <taxon>Zingiberales</taxon>
        <taxon>Musaceae</taxon>
        <taxon>Ensete</taxon>
    </lineage>
</organism>
<dbReference type="EMBL" id="JAQQAF010000005">
    <property type="protein sequence ID" value="KAJ8485716.1"/>
    <property type="molecule type" value="Genomic_DNA"/>
</dbReference>
<sequence length="116" mass="12348">MCCIIRLSKSPDLELICLALGILLPHRASEPLLALLNADGLPSPPASDSMVSTYAFFTRAISRSGAGHALSRSLSVGQTTLAFLCSRRLFFPPPPPPPPPPSLIAFACFFVPSSLR</sequence>
<comment type="caution">
    <text evidence="1">The sequence shown here is derived from an EMBL/GenBank/DDBJ whole genome shotgun (WGS) entry which is preliminary data.</text>
</comment>
<evidence type="ECO:0000313" key="1">
    <source>
        <dbReference type="EMBL" id="KAJ8485716.1"/>
    </source>
</evidence>
<evidence type="ECO:0000313" key="2">
    <source>
        <dbReference type="Proteomes" id="UP001222027"/>
    </source>
</evidence>
<protein>
    <recommendedName>
        <fullName evidence="3">Secreted protein</fullName>
    </recommendedName>
</protein>
<accession>A0AAV8QV24</accession>
<dbReference type="Proteomes" id="UP001222027">
    <property type="component" value="Unassembled WGS sequence"/>
</dbReference>
<proteinExistence type="predicted"/>
<gene>
    <name evidence="1" type="ORF">OPV22_018201</name>
</gene>
<keyword evidence="2" id="KW-1185">Reference proteome</keyword>
<dbReference type="AlphaFoldDB" id="A0AAV8QV24"/>
<evidence type="ECO:0008006" key="3">
    <source>
        <dbReference type="Google" id="ProtNLM"/>
    </source>
</evidence>
<reference evidence="1 2" key="1">
    <citation type="submission" date="2022-12" db="EMBL/GenBank/DDBJ databases">
        <title>Chromosome-scale assembly of the Ensete ventricosum genome.</title>
        <authorList>
            <person name="Dussert Y."/>
            <person name="Stocks J."/>
            <person name="Wendawek A."/>
            <person name="Woldeyes F."/>
            <person name="Nichols R.A."/>
            <person name="Borrell J.S."/>
        </authorList>
    </citation>
    <scope>NUCLEOTIDE SEQUENCE [LARGE SCALE GENOMIC DNA]</scope>
    <source>
        <strain evidence="2">cv. Maze</strain>
        <tissue evidence="1">Seeds</tissue>
    </source>
</reference>
<name>A0AAV8QV24_ENSVE</name>